<gene>
    <name evidence="1" type="ORF">DPMN_143860</name>
</gene>
<dbReference type="EMBL" id="JAIWYP010000006">
    <property type="protein sequence ID" value="KAH3815338.1"/>
    <property type="molecule type" value="Genomic_DNA"/>
</dbReference>
<dbReference type="Proteomes" id="UP000828390">
    <property type="component" value="Unassembled WGS sequence"/>
</dbReference>
<reference evidence="1" key="1">
    <citation type="journal article" date="2019" name="bioRxiv">
        <title>The Genome of the Zebra Mussel, Dreissena polymorpha: A Resource for Invasive Species Research.</title>
        <authorList>
            <person name="McCartney M.A."/>
            <person name="Auch B."/>
            <person name="Kono T."/>
            <person name="Mallez S."/>
            <person name="Zhang Y."/>
            <person name="Obille A."/>
            <person name="Becker A."/>
            <person name="Abrahante J.E."/>
            <person name="Garbe J."/>
            <person name="Badalamenti J.P."/>
            <person name="Herman A."/>
            <person name="Mangelson H."/>
            <person name="Liachko I."/>
            <person name="Sullivan S."/>
            <person name="Sone E.D."/>
            <person name="Koren S."/>
            <person name="Silverstein K.A.T."/>
            <person name="Beckman K.B."/>
            <person name="Gohl D.M."/>
        </authorList>
    </citation>
    <scope>NUCLEOTIDE SEQUENCE</scope>
    <source>
        <strain evidence="1">Duluth1</strain>
        <tissue evidence="1">Whole animal</tissue>
    </source>
</reference>
<protein>
    <submittedName>
        <fullName evidence="1">Uncharacterized protein</fullName>
    </submittedName>
</protein>
<comment type="caution">
    <text evidence="1">The sequence shown here is derived from an EMBL/GenBank/DDBJ whole genome shotgun (WGS) entry which is preliminary data.</text>
</comment>
<evidence type="ECO:0000313" key="1">
    <source>
        <dbReference type="EMBL" id="KAH3815338.1"/>
    </source>
</evidence>
<evidence type="ECO:0000313" key="2">
    <source>
        <dbReference type="Proteomes" id="UP000828390"/>
    </source>
</evidence>
<organism evidence="1 2">
    <name type="scientific">Dreissena polymorpha</name>
    <name type="common">Zebra mussel</name>
    <name type="synonym">Mytilus polymorpha</name>
    <dbReference type="NCBI Taxonomy" id="45954"/>
    <lineage>
        <taxon>Eukaryota</taxon>
        <taxon>Metazoa</taxon>
        <taxon>Spiralia</taxon>
        <taxon>Lophotrochozoa</taxon>
        <taxon>Mollusca</taxon>
        <taxon>Bivalvia</taxon>
        <taxon>Autobranchia</taxon>
        <taxon>Heteroconchia</taxon>
        <taxon>Euheterodonta</taxon>
        <taxon>Imparidentia</taxon>
        <taxon>Neoheterodontei</taxon>
        <taxon>Myida</taxon>
        <taxon>Dreissenoidea</taxon>
        <taxon>Dreissenidae</taxon>
        <taxon>Dreissena</taxon>
    </lineage>
</organism>
<name>A0A9D4GH69_DREPO</name>
<reference evidence="1" key="2">
    <citation type="submission" date="2020-11" db="EMBL/GenBank/DDBJ databases">
        <authorList>
            <person name="McCartney M.A."/>
            <person name="Auch B."/>
            <person name="Kono T."/>
            <person name="Mallez S."/>
            <person name="Becker A."/>
            <person name="Gohl D.M."/>
            <person name="Silverstein K.A.T."/>
            <person name="Koren S."/>
            <person name="Bechman K.B."/>
            <person name="Herman A."/>
            <person name="Abrahante J.E."/>
            <person name="Garbe J."/>
        </authorList>
    </citation>
    <scope>NUCLEOTIDE SEQUENCE</scope>
    <source>
        <strain evidence="1">Duluth1</strain>
        <tissue evidence="1">Whole animal</tissue>
    </source>
</reference>
<proteinExistence type="predicted"/>
<accession>A0A9D4GH69</accession>
<keyword evidence="2" id="KW-1185">Reference proteome</keyword>
<dbReference type="AlphaFoldDB" id="A0A9D4GH69"/>
<sequence>MNSRIKVLEKEREQFQIMQYRNNKEMTTDNNNKEMTIYNNNKEINMQVIQVYMLGG</sequence>